<evidence type="ECO:0000256" key="1">
    <source>
        <dbReference type="SAM" id="MobiDB-lite"/>
    </source>
</evidence>
<keyword evidence="3" id="KW-1185">Reference proteome</keyword>
<evidence type="ECO:0000313" key="3">
    <source>
        <dbReference type="Proteomes" id="UP001470230"/>
    </source>
</evidence>
<dbReference type="Proteomes" id="UP001470230">
    <property type="component" value="Unassembled WGS sequence"/>
</dbReference>
<proteinExistence type="predicted"/>
<reference evidence="2 3" key="1">
    <citation type="submission" date="2024-04" db="EMBL/GenBank/DDBJ databases">
        <title>Tritrichomonas musculus Genome.</title>
        <authorList>
            <person name="Alves-Ferreira E."/>
            <person name="Grigg M."/>
            <person name="Lorenzi H."/>
            <person name="Galac M."/>
        </authorList>
    </citation>
    <scope>NUCLEOTIDE SEQUENCE [LARGE SCALE GENOMIC DNA]</scope>
    <source>
        <strain evidence="2 3">EAF2021</strain>
    </source>
</reference>
<comment type="caution">
    <text evidence="2">The sequence shown here is derived from an EMBL/GenBank/DDBJ whole genome shotgun (WGS) entry which is preliminary data.</text>
</comment>
<organism evidence="2 3">
    <name type="scientific">Tritrichomonas musculus</name>
    <dbReference type="NCBI Taxonomy" id="1915356"/>
    <lineage>
        <taxon>Eukaryota</taxon>
        <taxon>Metamonada</taxon>
        <taxon>Parabasalia</taxon>
        <taxon>Tritrichomonadida</taxon>
        <taxon>Tritrichomonadidae</taxon>
        <taxon>Tritrichomonas</taxon>
    </lineage>
</organism>
<feature type="region of interest" description="Disordered" evidence="1">
    <location>
        <begin position="177"/>
        <end position="198"/>
    </location>
</feature>
<protein>
    <recommendedName>
        <fullName evidence="4">Zinc finger protein</fullName>
    </recommendedName>
</protein>
<accession>A0ABR2H2A7</accession>
<name>A0ABR2H2A7_9EUKA</name>
<gene>
    <name evidence="2" type="ORF">M9Y10_030903</name>
</gene>
<evidence type="ECO:0000313" key="2">
    <source>
        <dbReference type="EMBL" id="KAK8840344.1"/>
    </source>
</evidence>
<sequence length="239" mass="27090">MEGDKRCNQPGCNAEASDFCIFCNKNFCQDHMFKHDCNQSDQYSSDKEKLNSDDNNKETSSNDDNNKCAYPDCSEDACDICSFCNKYYCQDHFFTHICVPTDQLANKPKNKNADSNNNDINNEYVDTKCDFLCCTEEAPFLCHLCNQHYCEKHALDHECSQIKLPASNEATKKVESTISNNNTVNNNSSANNSKSNESNPEINIIKCDFLGCTGEAPFFCSICSQHYCANHCFDHECKH</sequence>
<dbReference type="EMBL" id="JAPFFF010000047">
    <property type="protein sequence ID" value="KAK8840344.1"/>
    <property type="molecule type" value="Genomic_DNA"/>
</dbReference>
<evidence type="ECO:0008006" key="4">
    <source>
        <dbReference type="Google" id="ProtNLM"/>
    </source>
</evidence>